<keyword evidence="1" id="KW-0812">Transmembrane</keyword>
<protein>
    <submittedName>
        <fullName evidence="2">DUF2142 domain-containing protein</fullName>
    </submittedName>
</protein>
<reference evidence="2 3" key="1">
    <citation type="submission" date="2021-03" db="EMBL/GenBank/DDBJ databases">
        <title>The complete genome sequence of Acetobacter sacchari TBRC 11175.</title>
        <authorList>
            <person name="Charoenyingcharoen P."/>
            <person name="Yukphan P."/>
        </authorList>
    </citation>
    <scope>NUCLEOTIDE SEQUENCE [LARGE SCALE GENOMIC DNA]</scope>
    <source>
        <strain evidence="2 3">TBRC 11175</strain>
    </source>
</reference>
<evidence type="ECO:0000313" key="2">
    <source>
        <dbReference type="EMBL" id="MBO1359380.1"/>
    </source>
</evidence>
<comment type="caution">
    <text evidence="2">The sequence shown here is derived from an EMBL/GenBank/DDBJ whole genome shotgun (WGS) entry which is preliminary data.</text>
</comment>
<feature type="transmembrane region" description="Helical" evidence="1">
    <location>
        <begin position="414"/>
        <end position="430"/>
    </location>
</feature>
<feature type="transmembrane region" description="Helical" evidence="1">
    <location>
        <begin position="344"/>
        <end position="363"/>
    </location>
</feature>
<organism evidence="2 3">
    <name type="scientific">Acetobacter sacchari</name>
    <dbReference type="NCBI Taxonomy" id="2661687"/>
    <lineage>
        <taxon>Bacteria</taxon>
        <taxon>Pseudomonadati</taxon>
        <taxon>Pseudomonadota</taxon>
        <taxon>Alphaproteobacteria</taxon>
        <taxon>Acetobacterales</taxon>
        <taxon>Acetobacteraceae</taxon>
        <taxon>Acetobacter</taxon>
    </lineage>
</organism>
<gene>
    <name evidence="2" type="ORF">J2D73_06165</name>
</gene>
<evidence type="ECO:0000256" key="1">
    <source>
        <dbReference type="SAM" id="Phobius"/>
    </source>
</evidence>
<feature type="transmembrane region" description="Helical" evidence="1">
    <location>
        <begin position="260"/>
        <end position="280"/>
    </location>
</feature>
<dbReference type="Pfam" id="PF09913">
    <property type="entry name" value="DUF2142"/>
    <property type="match status" value="1"/>
</dbReference>
<keyword evidence="3" id="KW-1185">Reference proteome</keyword>
<dbReference type="InterPro" id="IPR018674">
    <property type="entry name" value="DUF2142_membrane"/>
</dbReference>
<accession>A0ABS3LTZ1</accession>
<proteinExistence type="predicted"/>
<dbReference type="RefSeq" id="WP_207880346.1">
    <property type="nucleotide sequence ID" value="NZ_JAFVMF010000005.1"/>
</dbReference>
<sequence length="472" mass="51757">MAVHAVATRMQAQLSRPIFLALIFFPFSALAVLIGVFLIPPFQTPDEAAHFLRAVQVSEGTVFGEKEGGQSGGRLPDHLRSVIFVTDDLIGHPERRASLSRIDDASSVTWGNTSVFMGFPNTVTYGPLAYAPQAAGVVTGRLFRMPVLQTFYLSRLFNGAAFVALATAAIALCQRGRLFLLIVLFLPMTIHLAASVSQDGSLIGLSAVLAALLTRHERRHPWPWTAWAAVGLGFGVIGMAKPPDVALALIPCLLVGRQELRNAMLCLVVASVLTVAWLIWGVAPVKVQLQSGAGFSDFLQAHYVLSHPVGMLRLILHTLYENWQFYTAEFIGVLGWLDTPFQSWFYRVAKQVLVVTFLLGFFVPPGGATSRDVVWETLRRIGVASVVALSCVGIFVSLFIIWTKVGAPIIDGLQGRYFLPGACFLVLILPRWRPMRRAAYNIIAHDMSLIGAVVWMTTVLGVYARLLAVRFW</sequence>
<keyword evidence="1" id="KW-1133">Transmembrane helix</keyword>
<dbReference type="EMBL" id="JAFVMF010000005">
    <property type="protein sequence ID" value="MBO1359380.1"/>
    <property type="molecule type" value="Genomic_DNA"/>
</dbReference>
<evidence type="ECO:0000313" key="3">
    <source>
        <dbReference type="Proteomes" id="UP000664771"/>
    </source>
</evidence>
<name>A0ABS3LTZ1_9PROT</name>
<feature type="transmembrane region" description="Helical" evidence="1">
    <location>
        <begin position="442"/>
        <end position="464"/>
    </location>
</feature>
<keyword evidence="1" id="KW-0472">Membrane</keyword>
<feature type="transmembrane region" description="Helical" evidence="1">
    <location>
        <begin position="152"/>
        <end position="171"/>
    </location>
</feature>
<feature type="transmembrane region" description="Helical" evidence="1">
    <location>
        <begin position="178"/>
        <end position="196"/>
    </location>
</feature>
<feature type="transmembrane region" description="Helical" evidence="1">
    <location>
        <begin position="383"/>
        <end position="402"/>
    </location>
</feature>
<feature type="transmembrane region" description="Helical" evidence="1">
    <location>
        <begin position="18"/>
        <end position="39"/>
    </location>
</feature>
<dbReference type="Proteomes" id="UP000664771">
    <property type="component" value="Unassembled WGS sequence"/>
</dbReference>